<protein>
    <submittedName>
        <fullName evidence="1">Kinesin-like protein</fullName>
    </submittedName>
</protein>
<reference evidence="1 2" key="1">
    <citation type="journal article" date="2023" name="Science">
        <title>Complex scaffold remodeling in plant triterpene biosynthesis.</title>
        <authorList>
            <person name="De La Pena R."/>
            <person name="Hodgson H."/>
            <person name="Liu J.C."/>
            <person name="Stephenson M.J."/>
            <person name="Martin A.C."/>
            <person name="Owen C."/>
            <person name="Harkess A."/>
            <person name="Leebens-Mack J."/>
            <person name="Jimenez L.E."/>
            <person name="Osbourn A."/>
            <person name="Sattely E.S."/>
        </authorList>
    </citation>
    <scope>NUCLEOTIDE SEQUENCE [LARGE SCALE GENOMIC DNA]</scope>
    <source>
        <strain evidence="2">cv. JPN11</strain>
        <tissue evidence="1">Leaf</tissue>
    </source>
</reference>
<proteinExistence type="predicted"/>
<name>A0ACC1YZ16_MELAZ</name>
<organism evidence="1 2">
    <name type="scientific">Melia azedarach</name>
    <name type="common">Chinaberry tree</name>
    <dbReference type="NCBI Taxonomy" id="155640"/>
    <lineage>
        <taxon>Eukaryota</taxon>
        <taxon>Viridiplantae</taxon>
        <taxon>Streptophyta</taxon>
        <taxon>Embryophyta</taxon>
        <taxon>Tracheophyta</taxon>
        <taxon>Spermatophyta</taxon>
        <taxon>Magnoliopsida</taxon>
        <taxon>eudicotyledons</taxon>
        <taxon>Gunneridae</taxon>
        <taxon>Pentapetalae</taxon>
        <taxon>rosids</taxon>
        <taxon>malvids</taxon>
        <taxon>Sapindales</taxon>
        <taxon>Meliaceae</taxon>
        <taxon>Melia</taxon>
    </lineage>
</organism>
<gene>
    <name evidence="1" type="ORF">OWV82_001341</name>
</gene>
<dbReference type="Proteomes" id="UP001164539">
    <property type="component" value="Chromosome 1"/>
</dbReference>
<sequence>MKKRVNRKSSASPRSPNQSPKSIISNKNKAASTPKHNFKNQKQTVSALFISPSPSPSPLSPTLNNNNKSLSSVSDLKEMASSRFDDLKRNLIDRSHSEILKDLEASHSRLNKRLKIQTQTCQQMMDEAEKEYKKMLERIGESEEAMKASYAEFMDDAQVTLSSVSKTSIPELSRSFEKAISTLQSRYGVQST</sequence>
<evidence type="ECO:0000313" key="2">
    <source>
        <dbReference type="Proteomes" id="UP001164539"/>
    </source>
</evidence>
<keyword evidence="2" id="KW-1185">Reference proteome</keyword>
<comment type="caution">
    <text evidence="1">The sequence shown here is derived from an EMBL/GenBank/DDBJ whole genome shotgun (WGS) entry which is preliminary data.</text>
</comment>
<accession>A0ACC1YZ16</accession>
<dbReference type="EMBL" id="CM051394">
    <property type="protein sequence ID" value="KAJ4728404.1"/>
    <property type="molecule type" value="Genomic_DNA"/>
</dbReference>
<evidence type="ECO:0000313" key="1">
    <source>
        <dbReference type="EMBL" id="KAJ4728404.1"/>
    </source>
</evidence>